<comment type="caution">
    <text evidence="17">The sequence shown here is derived from an EMBL/GenBank/DDBJ whole genome shotgun (WGS) entry which is preliminary data.</text>
</comment>
<dbReference type="Proteomes" id="UP000824782">
    <property type="component" value="Unassembled WGS sequence"/>
</dbReference>
<dbReference type="EMBL" id="WNYA01003073">
    <property type="protein sequence ID" value="KAG8543650.1"/>
    <property type="molecule type" value="Genomic_DNA"/>
</dbReference>
<dbReference type="GO" id="GO:0004984">
    <property type="term" value="F:olfactory receptor activity"/>
    <property type="evidence" value="ECO:0007669"/>
    <property type="project" value="InterPro"/>
</dbReference>
<organism evidence="17 18">
    <name type="scientific">Engystomops pustulosus</name>
    <name type="common">Tungara frog</name>
    <name type="synonym">Physalaemus pustulosus</name>
    <dbReference type="NCBI Taxonomy" id="76066"/>
    <lineage>
        <taxon>Eukaryota</taxon>
        <taxon>Metazoa</taxon>
        <taxon>Chordata</taxon>
        <taxon>Craniata</taxon>
        <taxon>Vertebrata</taxon>
        <taxon>Euteleostomi</taxon>
        <taxon>Amphibia</taxon>
        <taxon>Batrachia</taxon>
        <taxon>Anura</taxon>
        <taxon>Neobatrachia</taxon>
        <taxon>Hyloidea</taxon>
        <taxon>Leptodactylidae</taxon>
        <taxon>Leiuperinae</taxon>
        <taxon>Engystomops</taxon>
    </lineage>
</organism>
<name>A0AAV7BGJ7_ENGPU</name>
<sequence>MCRENKTLPSELLLLGFGELHLIKPIVLLVCLIVYLTILAGNFLIVGLIVTSRRLRSPMYFFLCNLSLCEVLFTSSIMPYMIYIMWGDGGTMYLKGCIIQFYIYSSSGSAECLLLTVMALNRYLAICNPLRYYSVMNYRTCSHLVVWAWLSGFIWMCIIIGAISNLQFCGPRIVDHFFWDLEPILHLSSSDTSTVEMEVLVYAIIMGFLPFFLIILSYVIIFLTIIRIPSETGRQKAFSTCSSHLASVCTYFGSILILYLVPSHQRSVEVNKILSLFYTVLTPLCNPIIYSLRNQEIQSCLMRRHL</sequence>
<evidence type="ECO:0000259" key="15">
    <source>
        <dbReference type="PROSITE" id="PS50262"/>
    </source>
</evidence>
<dbReference type="Pfam" id="PF13853">
    <property type="entry name" value="7tm_4"/>
    <property type="match status" value="1"/>
</dbReference>
<comment type="similarity">
    <text evidence="13">Belongs to the G-protein coupled receptor 1 family.</text>
</comment>
<dbReference type="PROSITE" id="PS50262">
    <property type="entry name" value="G_PROTEIN_RECEP_F1_2"/>
    <property type="match status" value="1"/>
</dbReference>
<keyword evidence="6 14" id="KW-1133">Transmembrane helix</keyword>
<keyword evidence="18" id="KW-1185">Reference proteome</keyword>
<keyword evidence="2 14" id="KW-1003">Cell membrane</keyword>
<evidence type="ECO:0000256" key="8">
    <source>
        <dbReference type="ARBA" id="ARBA00023136"/>
    </source>
</evidence>
<evidence type="ECO:0000256" key="12">
    <source>
        <dbReference type="ARBA" id="ARBA00023224"/>
    </source>
</evidence>
<evidence type="ECO:0000256" key="10">
    <source>
        <dbReference type="ARBA" id="ARBA00023170"/>
    </source>
</evidence>
<dbReference type="Gene3D" id="1.20.1070.10">
    <property type="entry name" value="Rhodopsin 7-helix transmembrane proteins"/>
    <property type="match status" value="1"/>
</dbReference>
<dbReference type="SUPFAM" id="SSF81321">
    <property type="entry name" value="Family A G protein-coupled receptor-like"/>
    <property type="match status" value="1"/>
</dbReference>
<evidence type="ECO:0000256" key="5">
    <source>
        <dbReference type="ARBA" id="ARBA00022725"/>
    </source>
</evidence>
<dbReference type="PRINTS" id="PR00237">
    <property type="entry name" value="GPCRRHODOPSN"/>
</dbReference>
<evidence type="ECO:0000256" key="11">
    <source>
        <dbReference type="ARBA" id="ARBA00023180"/>
    </source>
</evidence>
<evidence type="ECO:0000313" key="17">
    <source>
        <dbReference type="EMBL" id="KAG8571635.1"/>
    </source>
</evidence>
<gene>
    <name evidence="17" type="ORF">GDO81_011728</name>
    <name evidence="16" type="ORF">GDO81_024092</name>
</gene>
<keyword evidence="9" id="KW-1015">Disulfide bond</keyword>
<accession>A0AAV7BGJ7</accession>
<reference evidence="17" key="1">
    <citation type="thesis" date="2020" institute="ProQuest LLC" country="789 East Eisenhower Parkway, Ann Arbor, MI, USA">
        <title>Comparative Genomics and Chromosome Evolution.</title>
        <authorList>
            <person name="Mudd A.B."/>
        </authorList>
    </citation>
    <scope>NUCLEOTIDE SEQUENCE</scope>
    <source>
        <strain evidence="17">237g6f4</strain>
        <tissue evidence="17">Blood</tissue>
    </source>
</reference>
<dbReference type="GO" id="GO:0005886">
    <property type="term" value="C:plasma membrane"/>
    <property type="evidence" value="ECO:0007669"/>
    <property type="project" value="UniProtKB-SubCell"/>
</dbReference>
<dbReference type="FunFam" id="1.20.1070.10:FF:000010">
    <property type="entry name" value="Olfactory receptor"/>
    <property type="match status" value="1"/>
</dbReference>
<evidence type="ECO:0000256" key="3">
    <source>
        <dbReference type="ARBA" id="ARBA00022606"/>
    </source>
</evidence>
<evidence type="ECO:0000256" key="4">
    <source>
        <dbReference type="ARBA" id="ARBA00022692"/>
    </source>
</evidence>
<dbReference type="GO" id="GO:0004930">
    <property type="term" value="F:G protein-coupled receptor activity"/>
    <property type="evidence" value="ECO:0007669"/>
    <property type="project" value="UniProtKB-KW"/>
</dbReference>
<dbReference type="EMBL" id="WNYA01000005">
    <property type="protein sequence ID" value="KAG8571635.1"/>
    <property type="molecule type" value="Genomic_DNA"/>
</dbReference>
<keyword evidence="11" id="KW-0325">Glycoprotein</keyword>
<dbReference type="InterPro" id="IPR000725">
    <property type="entry name" value="Olfact_rcpt"/>
</dbReference>
<keyword evidence="5 14" id="KW-0552">Olfaction</keyword>
<feature type="transmembrane region" description="Helical" evidence="14">
    <location>
        <begin position="98"/>
        <end position="120"/>
    </location>
</feature>
<protein>
    <recommendedName>
        <fullName evidence="14">Olfactory receptor</fullName>
    </recommendedName>
</protein>
<evidence type="ECO:0000256" key="1">
    <source>
        <dbReference type="ARBA" id="ARBA00004651"/>
    </source>
</evidence>
<feature type="transmembrane region" description="Helical" evidence="14">
    <location>
        <begin position="273"/>
        <end position="292"/>
    </location>
</feature>
<comment type="subcellular location">
    <subcellularLocation>
        <location evidence="1 14">Cell membrane</location>
        <topology evidence="1 14">Multi-pass membrane protein</topology>
    </subcellularLocation>
</comment>
<evidence type="ECO:0000313" key="18">
    <source>
        <dbReference type="Proteomes" id="UP000824782"/>
    </source>
</evidence>
<feature type="transmembrane region" description="Helical" evidence="14">
    <location>
        <begin position="199"/>
        <end position="225"/>
    </location>
</feature>
<dbReference type="InterPro" id="IPR050939">
    <property type="entry name" value="Olfactory_GPCR1"/>
</dbReference>
<feature type="transmembrane region" description="Helical" evidence="14">
    <location>
        <begin position="26"/>
        <end position="50"/>
    </location>
</feature>
<dbReference type="PROSITE" id="PS00237">
    <property type="entry name" value="G_PROTEIN_RECEP_F1_1"/>
    <property type="match status" value="1"/>
</dbReference>
<evidence type="ECO:0000256" key="14">
    <source>
        <dbReference type="RuleBase" id="RU363047"/>
    </source>
</evidence>
<dbReference type="PANTHER" id="PTHR24242">
    <property type="entry name" value="G-PROTEIN COUPLED RECEPTOR"/>
    <property type="match status" value="1"/>
</dbReference>
<keyword evidence="4 13" id="KW-0812">Transmembrane</keyword>
<evidence type="ECO:0000256" key="7">
    <source>
        <dbReference type="ARBA" id="ARBA00023040"/>
    </source>
</evidence>
<evidence type="ECO:0000256" key="6">
    <source>
        <dbReference type="ARBA" id="ARBA00022989"/>
    </source>
</evidence>
<evidence type="ECO:0000313" key="16">
    <source>
        <dbReference type="EMBL" id="KAG8543650.1"/>
    </source>
</evidence>
<dbReference type="InterPro" id="IPR017452">
    <property type="entry name" value="GPCR_Rhodpsn_7TM"/>
</dbReference>
<dbReference type="InterPro" id="IPR000276">
    <property type="entry name" value="GPCR_Rhodpsn"/>
</dbReference>
<feature type="transmembrane region" description="Helical" evidence="14">
    <location>
        <begin position="62"/>
        <end position="86"/>
    </location>
</feature>
<feature type="transmembrane region" description="Helical" evidence="14">
    <location>
        <begin position="237"/>
        <end position="261"/>
    </location>
</feature>
<evidence type="ECO:0000256" key="9">
    <source>
        <dbReference type="ARBA" id="ARBA00023157"/>
    </source>
</evidence>
<evidence type="ECO:0000256" key="13">
    <source>
        <dbReference type="RuleBase" id="RU000688"/>
    </source>
</evidence>
<proteinExistence type="inferred from homology"/>
<feature type="domain" description="G-protein coupled receptors family 1 profile" evidence="15">
    <location>
        <begin position="41"/>
        <end position="290"/>
    </location>
</feature>
<keyword evidence="8 14" id="KW-0472">Membrane</keyword>
<keyword evidence="7 13" id="KW-0297">G-protein coupled receptor</keyword>
<dbReference type="PRINTS" id="PR00245">
    <property type="entry name" value="OLFACTORYR"/>
</dbReference>
<keyword evidence="12 13" id="KW-0807">Transducer</keyword>
<feature type="transmembrane region" description="Helical" evidence="14">
    <location>
        <begin position="141"/>
        <end position="163"/>
    </location>
</feature>
<dbReference type="AlphaFoldDB" id="A0AAV7BGJ7"/>
<keyword evidence="3 14" id="KW-0716">Sensory transduction</keyword>
<dbReference type="PANTHER" id="PTHR24242:SF253">
    <property type="entry name" value="OLFACTORY RECEPTOR-RELATED"/>
    <property type="match status" value="1"/>
</dbReference>
<keyword evidence="10 13" id="KW-0675">Receptor</keyword>
<evidence type="ECO:0000256" key="2">
    <source>
        <dbReference type="ARBA" id="ARBA00022475"/>
    </source>
</evidence>